<evidence type="ECO:0000256" key="1">
    <source>
        <dbReference type="SAM" id="MobiDB-lite"/>
    </source>
</evidence>
<organism evidence="3">
    <name type="scientific">uncultured spirochete</name>
    <dbReference type="NCBI Taxonomy" id="156406"/>
    <lineage>
        <taxon>Bacteria</taxon>
        <taxon>Pseudomonadati</taxon>
        <taxon>Spirochaetota</taxon>
        <taxon>Spirochaetia</taxon>
        <taxon>Spirochaetales</taxon>
        <taxon>environmental samples</taxon>
    </lineage>
</organism>
<accession>A0A3P3XRE5</accession>
<dbReference type="InterPro" id="IPR049712">
    <property type="entry name" value="Poly_export"/>
</dbReference>
<dbReference type="InterPro" id="IPR019554">
    <property type="entry name" value="Soluble_ligand-bd"/>
</dbReference>
<feature type="compositionally biased region" description="Low complexity" evidence="1">
    <location>
        <begin position="2362"/>
        <end position="2372"/>
    </location>
</feature>
<name>A0A3P3XRE5_9SPIR</name>
<sequence length="3049" mass="326665">MKKTSFGGTGEKPNLEKFSDVVQLTGQVARPEVYALRPEMKLSQVVVKDQVLLDTNLNYGEITRLRSDGKNEYVTFRPAEVLAGSFDLDLGPRDVIRLVKVGYMAPAADAERFGQAVTVEGPVEFAGSYAWREGMGLRELLVLAKPLLETNQVYAEIVRPLGGGKNEYVTFAPREVASRVYDTTLKARDRVRLYTTIAPKIAFTAQGAAETAAPLAGPEAGQSPAGVLPGVSGAAAQGSVPGAAAASTPATATAAPLPAPPSAEATNAISPDLGLFLEVVTVSGAVRYTGPYARTPSLKLSSVVTPDQILEETNLEYAELTRLKADGTPEYHTFAPKEVLEGKYDLALKAKDAIRFVKKTSFGGTGEKPNLEKFSDVVQLTGQVARPEVYALRPEMKLSQVVVKDQVLLDTNLNYGEITRLRSDGKNEYVTFRPAEVLAGSFDLDLGPRDVIRLVKVGYMAPAADAERFGQAVTVEGPVEFAGSYAWREGMGLRELLVLAKPLLETNQVYAEIVRPLGGGKNEYVTFAPREVASRVYDTTLKARDRVRLYTTIAPKIAFTAQGAAETAAPLAGPEAGQSPAGVLPGVSGAAAQGSVPGAAAASTPATATAAPLPAPPSAEATNAISPDLGLFLEVVTVSGAVRYTGPYARTPSLKLSSVVTPDQILEETNLEYAELTRLKADGTPEYHTFAPKEVLEGKYDLALKAKDAIRFVKKTSFGGTGEKPNLEKFSDVVQLTGQVARPEVYALRPEMKLSQVVVKDQVLLDTNLNYGEITRLRSDGKNEYVTFRPAEVLAGSFDLDLGPRDVIRLVKVGYMAPAADAERFGQAVTVEGPVEFAGSYAWREGMGLRELLVLAKPLLETNQVYAEIVRPLGGGKNEYVTFAPREVASRVYDTTLKARDRVRLYTTIAPKIAFTAQGAAETAAPLAGPEAGQSPAGVLPGVSGAAAQGSVPGAAAASTPATATAAPLPAPPSAEATNAISPDLGLFLEVVTVSGAVRYTGPYARTPSLKLSSVVTPDQILEETNLEYAELTRLKADGTPEYHTFAPKEVLEGKYDLALKAKDAIRFVKKTSFGGTGEKPNLEKFSDVVQLTGQVARPEVYALRPEMKLSQVVVKDQVLLDTNLNYGEITRLRSDGKNEYVTFRPAEVLAGSFDLDLGPRDVIRLVKVGYMAPAADAERFGQAVTVEGPVEFAGSYAWREGMGLRELLVLAKPLLETNQVYAEIVRPLGGGKNEYVTFAPREVASRVYDTTLKARDRVRLYTTIAPKIAFTAQGAAETAAPLAGPEAGQSPAGVLPGVSGAAAQGSVPGAAAASTPATATAAPLPAPPSAEATNAISPDLGLFLEVVTVSGAVRYTGPYARTPSLKLSSVVTPDQILEETNLEYAELTRLKADGTPEYHTFAPKEVLEGKYDLALKAKDAIRFVKKTSFGGTGEKPNLEKFSDVVQLTGQVARPEVYALRPEMKLSQVVVKDQVLLDTNLNYGEITRLRSDGKNEYVTFRPAEVLAGSFDLDLGPRDVIRLVKVGYMAPAADAERFGQAVTVEGPVEFAGSYAWREGMGLRELLVLAKPLLETNQVYAEIVRPLGGGKNEYVTFAPREVASRVYDTTLKARDRVRLYTTIAPKIAFTAQGAAETAAPLAGPEAGQSPAGVLPGVSGAAAQGSVPGAAAASTPATATAAPLPAPPSAEATNAISPDLGLFLEVVTVSGAVRYTGPYARTPSLKLSSVVTPDQILEETNLEYAELTRLKADGTPEYHTFAPKEVLEGKYDLALKAKDAIRFVKKTSFGGTGEKPNLEKFSDVVQLTGQVARPEVYALRPEMKLSQVVVKDQVLLDTNLNYGEITRLRSDGKNEYVTFRPAEVLAGSFDLDLGPRDVIRLVKVGYMAPAADAERFGQAVTVEGPVEFAGSYAWREGMGLRELLVLAKPLLETNQVYAEIVRPLGGGKNEYVTFAPREVASRVYDTTLKARDRVRLYTTIAPKIAFTAQGAAETAAPLAGPEAGQSPAGVLPGVSGAAAQGSVPGAAAASTPATATAAPLPAPPSAEATNAISPDLGLFLEVVTVSGAVRYTGPYARTPSLKLSSVVTPDQILEETNLEYAELTRLKADGTPEYHTFAPKEVLEGKYDLALKAKDAIRFVKKTSFGGTGEKPNLEKFSDVVQLTGQVARPEVYALRPEMKLSQVVVKDQVLLDTNLNYGEITRLRSDGKNEYVTFRPAEVLSGAWDFELASRDRVNFVKVGYAPERPDFDRFADAVEVRGPVQFGGMYAWKEGMGLRELLALAKPLLEANQYYAEIVRGGENGRNEYLTFAPREVASGVYDTTLKARDRVRLYTTIAPKIAFTAQGAAEGRMAPGGLEAGQTMMTPGAAPGAATGQAGATAAAPVAAPTIAPSAPNGAAGPGATAASAGTAPAAGATSIETDTGLYLEVVYTSGSIRYEGPYARTPSLMLSSVVTSDQILQDTNLDYAELTRRKADGSWEYLTFSPREVLGKTYDIPLRAMDSIRFVPVKYLPEKIDFDKFGNAIAIEGATNFPGLYSFSTPQMLSEILTSDQLLSTTDIFYGEIERWQASGRIGYLTFSPLAVLQGYQDIQIYPRDIIRFVTAGDTGENHDFSKYPDTVLLKGSIRYPGRYAWYKGMKLSDILQESDLLIDTETSYAEVRRYSATSDSIINFAPGQVIARKTEVELQPRDTVFFYPRYYQKPISIAGEVADPKVIPYYDQIELSSVLRSVTLLQSLMDLKAEIKKTTGETTVVYLEDYLKRQPNSKVLLSPGDAITIRTLLPDEHLPVIVVRGQVRQPQTIAFSEGMRLSDALVAAGGYDSTAYPKGLVLIRKSVATAQQTQVDRLIAQLEAATLAGTSLPTSTDTTLNSASAVIANMQIELAIQKAKLGNLKQLYKEGFGRISLEIPDSLEALAGSLSDIRLERDDLIYVPKVPTYVLVSGEVSSQNVVLYREGMTVRQAIAESGWMSGEADLSHAYIIRASGKLDSTEGKGFLFFRPNILNYTLQPGDTVFVPTKSAKVSVAWAYMRDTFVSIGSILTSALTAKTLLGL</sequence>
<dbReference type="Pfam" id="PF10531">
    <property type="entry name" value="SLBB"/>
    <property type="match status" value="2"/>
</dbReference>
<proteinExistence type="predicted"/>
<protein>
    <recommendedName>
        <fullName evidence="2">Soluble ligand binding domain-containing protein</fullName>
    </recommendedName>
</protein>
<dbReference type="PANTHER" id="PTHR33619:SF3">
    <property type="entry name" value="POLYSACCHARIDE EXPORT PROTEIN GFCE-RELATED"/>
    <property type="match status" value="1"/>
</dbReference>
<feature type="region of interest" description="Disordered" evidence="1">
    <location>
        <begin position="2350"/>
        <end position="2372"/>
    </location>
</feature>
<dbReference type="PANTHER" id="PTHR33619">
    <property type="entry name" value="POLYSACCHARIDE EXPORT PROTEIN GFCE-RELATED"/>
    <property type="match status" value="1"/>
</dbReference>
<reference evidence="3" key="1">
    <citation type="submission" date="2017-02" db="EMBL/GenBank/DDBJ databases">
        <authorList>
            <person name="Regsiter A."/>
            <person name="William W."/>
        </authorList>
    </citation>
    <scope>NUCLEOTIDE SEQUENCE</scope>
    <source>
        <strain evidence="3">BdmA 4</strain>
    </source>
</reference>
<dbReference type="Gene3D" id="3.10.560.10">
    <property type="entry name" value="Outer membrane lipoprotein wza domain like"/>
    <property type="match status" value="2"/>
</dbReference>
<feature type="domain" description="Soluble ligand binding" evidence="2">
    <location>
        <begin position="2936"/>
        <end position="2982"/>
    </location>
</feature>
<evidence type="ECO:0000313" key="3">
    <source>
        <dbReference type="EMBL" id="SLM18744.1"/>
    </source>
</evidence>
<feature type="domain" description="Soluble ligand binding" evidence="2">
    <location>
        <begin position="2788"/>
        <end position="2831"/>
    </location>
</feature>
<dbReference type="EMBL" id="FWDO01000005">
    <property type="protein sequence ID" value="SLM18744.1"/>
    <property type="molecule type" value="Genomic_DNA"/>
</dbReference>
<dbReference type="GO" id="GO:0015159">
    <property type="term" value="F:polysaccharide transmembrane transporter activity"/>
    <property type="evidence" value="ECO:0007669"/>
    <property type="project" value="InterPro"/>
</dbReference>
<evidence type="ECO:0000259" key="2">
    <source>
        <dbReference type="Pfam" id="PF10531"/>
    </source>
</evidence>
<gene>
    <name evidence="3" type="ORF">SPIRO4BDMA_50259</name>
</gene>